<reference evidence="12" key="2">
    <citation type="submission" date="2022-06" db="UniProtKB">
        <authorList>
            <consortium name="EnsemblMetazoa"/>
        </authorList>
    </citation>
    <scope>IDENTIFICATION</scope>
    <source>
        <strain evidence="12">PS312</strain>
    </source>
</reference>
<evidence type="ECO:0000256" key="2">
    <source>
        <dbReference type="ARBA" id="ARBA00010916"/>
    </source>
</evidence>
<dbReference type="OrthoDB" id="440324at2759"/>
<evidence type="ECO:0000256" key="8">
    <source>
        <dbReference type="ARBA" id="ARBA00023242"/>
    </source>
</evidence>
<keyword evidence="4" id="KW-0156">Chromatin regulator</keyword>
<feature type="coiled-coil region" evidence="10">
    <location>
        <begin position="5"/>
        <end position="39"/>
    </location>
</feature>
<evidence type="ECO:0000256" key="10">
    <source>
        <dbReference type="SAM" id="Coils"/>
    </source>
</evidence>
<keyword evidence="8" id="KW-0539">Nucleus</keyword>
<dbReference type="InterPro" id="IPR015418">
    <property type="entry name" value="Eaf6"/>
</dbReference>
<sequence>MTKDSQEIRKELTSLLEKRHELKESLSSLEQQIFNFETTYLDETSEYGNIFKGWNRYALAAPLNKNASLKLEKKARKAVKDTDRLFSSSSVSSPLSKRQGTAQSSNGSIPSTSRTPLPVSNSMGGSFDGPSSSNAYIKEEEDIYDDDIPRKKKRKE</sequence>
<name>A0A8R1Z763_PRIPA</name>
<evidence type="ECO:0000313" key="13">
    <source>
        <dbReference type="Proteomes" id="UP000005239"/>
    </source>
</evidence>
<evidence type="ECO:0000256" key="6">
    <source>
        <dbReference type="ARBA" id="ARBA00023054"/>
    </source>
</evidence>
<feature type="compositionally biased region" description="Low complexity" evidence="11">
    <location>
        <begin position="87"/>
        <end position="96"/>
    </location>
</feature>
<evidence type="ECO:0000256" key="7">
    <source>
        <dbReference type="ARBA" id="ARBA00023163"/>
    </source>
</evidence>
<evidence type="ECO:0000256" key="9">
    <source>
        <dbReference type="RuleBase" id="RU368022"/>
    </source>
</evidence>
<evidence type="ECO:0000256" key="4">
    <source>
        <dbReference type="ARBA" id="ARBA00022853"/>
    </source>
</evidence>
<feature type="region of interest" description="Disordered" evidence="11">
    <location>
        <begin position="73"/>
        <end position="156"/>
    </location>
</feature>
<dbReference type="AlphaFoldDB" id="A0A8R1Z763"/>
<organism evidence="12 13">
    <name type="scientific">Pristionchus pacificus</name>
    <name type="common">Parasitic nematode worm</name>
    <dbReference type="NCBI Taxonomy" id="54126"/>
    <lineage>
        <taxon>Eukaryota</taxon>
        <taxon>Metazoa</taxon>
        <taxon>Ecdysozoa</taxon>
        <taxon>Nematoda</taxon>
        <taxon>Chromadorea</taxon>
        <taxon>Rhabditida</taxon>
        <taxon>Rhabditina</taxon>
        <taxon>Diplogasteromorpha</taxon>
        <taxon>Diplogasteroidea</taxon>
        <taxon>Neodiplogasteridae</taxon>
        <taxon>Pristionchus</taxon>
    </lineage>
</organism>
<evidence type="ECO:0000256" key="11">
    <source>
        <dbReference type="SAM" id="MobiDB-lite"/>
    </source>
</evidence>
<accession>A0A8R1Z763</accession>
<keyword evidence="6 10" id="KW-0175">Coiled coil</keyword>
<evidence type="ECO:0000313" key="12">
    <source>
        <dbReference type="EnsemblMetazoa" id="PPA47395.1"/>
    </source>
</evidence>
<dbReference type="GO" id="GO:0005634">
    <property type="term" value="C:nucleus"/>
    <property type="evidence" value="ECO:0007669"/>
    <property type="project" value="UniProtKB-SubCell"/>
</dbReference>
<gene>
    <name evidence="12" type="primary">WBGene00306037</name>
</gene>
<evidence type="ECO:0000256" key="5">
    <source>
        <dbReference type="ARBA" id="ARBA00023015"/>
    </source>
</evidence>
<dbReference type="Pfam" id="PF09340">
    <property type="entry name" value="NuA4"/>
    <property type="match status" value="1"/>
</dbReference>
<dbReference type="PANTHER" id="PTHR13476">
    <property type="entry name" value="CHROMATIN MODIFICATION-RELATED PROTEIN MEAF6"/>
    <property type="match status" value="1"/>
</dbReference>
<keyword evidence="13" id="KW-1185">Reference proteome</keyword>
<comment type="subcellular location">
    <subcellularLocation>
        <location evidence="1">Nucleus</location>
    </subcellularLocation>
</comment>
<keyword evidence="7 9" id="KW-0804">Transcription</keyword>
<dbReference type="EnsemblMetazoa" id="PPA47395.1">
    <property type="protein sequence ID" value="PPA47395.1"/>
    <property type="gene ID" value="WBGene00306037"/>
</dbReference>
<evidence type="ECO:0000256" key="1">
    <source>
        <dbReference type="ARBA" id="ARBA00004123"/>
    </source>
</evidence>
<comment type="similarity">
    <text evidence="2 9">Belongs to the EAF6 family.</text>
</comment>
<protein>
    <recommendedName>
        <fullName evidence="3">Chromatin modification-related protein MEAF6</fullName>
    </recommendedName>
</protein>
<reference evidence="13" key="1">
    <citation type="journal article" date="2008" name="Nat. Genet.">
        <title>The Pristionchus pacificus genome provides a unique perspective on nematode lifestyle and parasitism.</title>
        <authorList>
            <person name="Dieterich C."/>
            <person name="Clifton S.W."/>
            <person name="Schuster L.N."/>
            <person name="Chinwalla A."/>
            <person name="Delehaunty K."/>
            <person name="Dinkelacker I."/>
            <person name="Fulton L."/>
            <person name="Fulton R."/>
            <person name="Godfrey J."/>
            <person name="Minx P."/>
            <person name="Mitreva M."/>
            <person name="Roeseler W."/>
            <person name="Tian H."/>
            <person name="Witte H."/>
            <person name="Yang S.P."/>
            <person name="Wilson R.K."/>
            <person name="Sommer R.J."/>
        </authorList>
    </citation>
    <scope>NUCLEOTIDE SEQUENCE [LARGE SCALE GENOMIC DNA]</scope>
    <source>
        <strain evidence="13">PS312</strain>
    </source>
</reference>
<feature type="compositionally biased region" description="Polar residues" evidence="11">
    <location>
        <begin position="98"/>
        <end position="135"/>
    </location>
</feature>
<proteinExistence type="inferred from homology"/>
<evidence type="ECO:0000256" key="3">
    <source>
        <dbReference type="ARBA" id="ARBA00019141"/>
    </source>
</evidence>
<dbReference type="Proteomes" id="UP000005239">
    <property type="component" value="Unassembled WGS sequence"/>
</dbReference>
<dbReference type="GO" id="GO:0035267">
    <property type="term" value="C:NuA4 histone acetyltransferase complex"/>
    <property type="evidence" value="ECO:0000318"/>
    <property type="project" value="GO_Central"/>
</dbReference>
<dbReference type="GO" id="GO:0006325">
    <property type="term" value="P:chromatin organization"/>
    <property type="evidence" value="ECO:0007669"/>
    <property type="project" value="UniProtKB-KW"/>
</dbReference>
<keyword evidence="5 9" id="KW-0805">Transcription regulation</keyword>